<dbReference type="STRING" id="139420.A0A371CJP9"/>
<feature type="signal peptide" evidence="2">
    <location>
        <begin position="1"/>
        <end position="19"/>
    </location>
</feature>
<feature type="compositionally biased region" description="Polar residues" evidence="1">
    <location>
        <begin position="96"/>
        <end position="118"/>
    </location>
</feature>
<dbReference type="OrthoDB" id="2719712at2759"/>
<accession>A0A371CJP9</accession>
<gene>
    <name evidence="3" type="ORF">OH76DRAFT_1490239</name>
</gene>
<dbReference type="EMBL" id="KZ857552">
    <property type="protein sequence ID" value="RDX40503.1"/>
    <property type="molecule type" value="Genomic_DNA"/>
</dbReference>
<evidence type="ECO:0000313" key="4">
    <source>
        <dbReference type="Proteomes" id="UP000256964"/>
    </source>
</evidence>
<feature type="region of interest" description="Disordered" evidence="1">
    <location>
        <begin position="84"/>
        <end position="206"/>
    </location>
</feature>
<sequence length="327" mass="36889">MSATLGLICASAIACLVAAALFKLRGETSSTSPVRRTRTIAYSYSATTTAQPEHPTYLQFPAPPLPRADARVRPTVLRNFEDELAVRRSSHPAHKGTSQAQTARNRQVLQIETVNSQRRPPLRVASENPEAGPSRQQPPLHPALHERARSPDLEYADPRPESETSISADTTSTSRVRSPSLSSLSTLSDEDAPEPVPRPLPAMRSDASINEGDYLERLDRTQSASEGGLILYWFETDSLEARLHPPDLSRRPDLAENDLFIHSWGPQREHTQYWVWIPIEGIFQWKRVKVGFRRPSDGRILSETEVHRKPSWIVTKGYRKRKRQNRL</sequence>
<evidence type="ECO:0000313" key="3">
    <source>
        <dbReference type="EMBL" id="RDX40503.1"/>
    </source>
</evidence>
<name>A0A371CJP9_9APHY</name>
<feature type="compositionally biased region" description="Basic and acidic residues" evidence="1">
    <location>
        <begin position="143"/>
        <end position="162"/>
    </location>
</feature>
<protein>
    <submittedName>
        <fullName evidence="3">Uncharacterized protein</fullName>
    </submittedName>
</protein>
<evidence type="ECO:0000256" key="2">
    <source>
        <dbReference type="SAM" id="SignalP"/>
    </source>
</evidence>
<dbReference type="Proteomes" id="UP000256964">
    <property type="component" value="Unassembled WGS sequence"/>
</dbReference>
<evidence type="ECO:0000256" key="1">
    <source>
        <dbReference type="SAM" id="MobiDB-lite"/>
    </source>
</evidence>
<dbReference type="AlphaFoldDB" id="A0A371CJP9"/>
<keyword evidence="4" id="KW-1185">Reference proteome</keyword>
<organism evidence="3 4">
    <name type="scientific">Lentinus brumalis</name>
    <dbReference type="NCBI Taxonomy" id="2498619"/>
    <lineage>
        <taxon>Eukaryota</taxon>
        <taxon>Fungi</taxon>
        <taxon>Dikarya</taxon>
        <taxon>Basidiomycota</taxon>
        <taxon>Agaricomycotina</taxon>
        <taxon>Agaricomycetes</taxon>
        <taxon>Polyporales</taxon>
        <taxon>Polyporaceae</taxon>
        <taxon>Lentinus</taxon>
    </lineage>
</organism>
<reference evidence="3 4" key="1">
    <citation type="journal article" date="2018" name="Biotechnol. Biofuels">
        <title>Integrative visual omics of the white-rot fungus Polyporus brumalis exposes the biotechnological potential of its oxidative enzymes for delignifying raw plant biomass.</title>
        <authorList>
            <person name="Miyauchi S."/>
            <person name="Rancon A."/>
            <person name="Drula E."/>
            <person name="Hage H."/>
            <person name="Chaduli D."/>
            <person name="Favel A."/>
            <person name="Grisel S."/>
            <person name="Henrissat B."/>
            <person name="Herpoel-Gimbert I."/>
            <person name="Ruiz-Duenas F.J."/>
            <person name="Chevret D."/>
            <person name="Hainaut M."/>
            <person name="Lin J."/>
            <person name="Wang M."/>
            <person name="Pangilinan J."/>
            <person name="Lipzen A."/>
            <person name="Lesage-Meessen L."/>
            <person name="Navarro D."/>
            <person name="Riley R."/>
            <person name="Grigoriev I.V."/>
            <person name="Zhou S."/>
            <person name="Raouche S."/>
            <person name="Rosso M.N."/>
        </authorList>
    </citation>
    <scope>NUCLEOTIDE SEQUENCE [LARGE SCALE GENOMIC DNA]</scope>
    <source>
        <strain evidence="3 4">BRFM 1820</strain>
    </source>
</reference>
<feature type="compositionally biased region" description="Low complexity" evidence="1">
    <location>
        <begin position="170"/>
        <end position="187"/>
    </location>
</feature>
<keyword evidence="2" id="KW-0732">Signal</keyword>
<proteinExistence type="predicted"/>
<feature type="chain" id="PRO_5016970279" evidence="2">
    <location>
        <begin position="20"/>
        <end position="327"/>
    </location>
</feature>